<evidence type="ECO:0000256" key="3">
    <source>
        <dbReference type="ARBA" id="ARBA00022833"/>
    </source>
</evidence>
<keyword evidence="11" id="KW-1185">Reference proteome</keyword>
<evidence type="ECO:0000256" key="7">
    <source>
        <dbReference type="ARBA" id="ARBA00023242"/>
    </source>
</evidence>
<dbReference type="EMBL" id="JAQQWI010000012">
    <property type="protein sequence ID" value="KAK8015622.1"/>
    <property type="molecule type" value="Genomic_DNA"/>
</dbReference>
<evidence type="ECO:0000256" key="4">
    <source>
        <dbReference type="ARBA" id="ARBA00023015"/>
    </source>
</evidence>
<dbReference type="InterPro" id="IPR052202">
    <property type="entry name" value="Yeast_MetPath_Reg"/>
</dbReference>
<feature type="region of interest" description="Disordered" evidence="8">
    <location>
        <begin position="648"/>
        <end position="675"/>
    </location>
</feature>
<evidence type="ECO:0000259" key="9">
    <source>
        <dbReference type="SMART" id="SM00906"/>
    </source>
</evidence>
<evidence type="ECO:0000256" key="2">
    <source>
        <dbReference type="ARBA" id="ARBA00022723"/>
    </source>
</evidence>
<keyword evidence="3" id="KW-0862">Zinc</keyword>
<feature type="domain" description="Xylanolytic transcriptional activator regulatory" evidence="9">
    <location>
        <begin position="316"/>
        <end position="388"/>
    </location>
</feature>
<keyword evidence="2" id="KW-0479">Metal-binding</keyword>
<dbReference type="PANTHER" id="PTHR47782">
    <property type="entry name" value="ZN(II)2CYS6 TRANSCRIPTION FACTOR (EUROFUNG)-RELATED"/>
    <property type="match status" value="1"/>
</dbReference>
<feature type="compositionally biased region" description="Low complexity" evidence="8">
    <location>
        <begin position="648"/>
        <end position="658"/>
    </location>
</feature>
<sequence length="713" mass="79274">MPTNSLAAQMQWAASMPKLLAAGQDFGADCIYLPPKAMTIHRDNRDHQQKSVQAVEDRVAELESIIRREGISDTHNKRKRCAEYDELTNVLTPVESVESPAVIQWNPSPTPSDSRSDIAPQSFSRQSRVATGTVTEILGDLSAEAPGTFFGVSSQITMGRVISSIIQARKQRVDIPKNTIWEQLTPGPRTTASASSDDAPELPQISAGSAQRLFDYYLRHVATRWPVLPTSFVHLLYTERHSLSDAFFTSVLHMVYAIAGRYLEAAREIGAFFPEQHFAAAMCNLDEVLRLQDIRSVQFLLLLSVYSLRSPGGPEAWTYIGLAMRQCIDLGLHRKPRRAKSFFDHEMKKRVFWTTYCLDRQLSISTGRPFAISDRDIDVEFPLDIDEATEGLEVLEKTYHTFKFPASRISPQPASIAGFLHVCKLRVIESRIYQSMYRVDQSTTADEEEVESFLDEIEGWKTCIPMGIESPYSDVVVSDAYYLRPLHLLRSPFILSGASQISVRRCADACGGVCRTYKKLHQSLPIGFSSIDLRSVFLAGVTLVYCAWALPKEVASINASNDMNACSIVLYIITERLPAARKYRDIYETIKSMALESIETSQYQARRAITKLRPCIQGALLALQSDQFDEQDKLSAMLLDMTGEPAALSEDAPSASAPAERRDADSPALGKSHSGLPLDGIPLDFGKADTYNAMDLELGTIFVAPGKEWAASI</sequence>
<evidence type="ECO:0000256" key="8">
    <source>
        <dbReference type="SAM" id="MobiDB-lite"/>
    </source>
</evidence>
<evidence type="ECO:0000313" key="11">
    <source>
        <dbReference type="Proteomes" id="UP001396898"/>
    </source>
</evidence>
<feature type="compositionally biased region" description="Polar residues" evidence="8">
    <location>
        <begin position="105"/>
        <end position="126"/>
    </location>
</feature>
<feature type="region of interest" description="Disordered" evidence="8">
    <location>
        <begin position="182"/>
        <end position="201"/>
    </location>
</feature>
<reference evidence="10 11" key="1">
    <citation type="submission" date="2023-01" db="EMBL/GenBank/DDBJ databases">
        <title>Analysis of 21 Apiospora genomes using comparative genomics revels a genus with tremendous synthesis potential of carbohydrate active enzymes and secondary metabolites.</title>
        <authorList>
            <person name="Sorensen T."/>
        </authorList>
    </citation>
    <scope>NUCLEOTIDE SEQUENCE [LARGE SCALE GENOMIC DNA]</scope>
    <source>
        <strain evidence="10 11">CBS 20057</strain>
    </source>
</reference>
<feature type="region of interest" description="Disordered" evidence="8">
    <location>
        <begin position="103"/>
        <end position="126"/>
    </location>
</feature>
<keyword evidence="7" id="KW-0539">Nucleus</keyword>
<dbReference type="Pfam" id="PF04082">
    <property type="entry name" value="Fungal_trans"/>
    <property type="match status" value="1"/>
</dbReference>
<evidence type="ECO:0000256" key="1">
    <source>
        <dbReference type="ARBA" id="ARBA00004123"/>
    </source>
</evidence>
<comment type="subcellular location">
    <subcellularLocation>
        <location evidence="1">Nucleus</location>
    </subcellularLocation>
</comment>
<keyword evidence="6" id="KW-0804">Transcription</keyword>
<dbReference type="Proteomes" id="UP001396898">
    <property type="component" value="Unassembled WGS sequence"/>
</dbReference>
<protein>
    <submittedName>
        <fullName evidence="10">Transcriptional regulatory protein</fullName>
    </submittedName>
</protein>
<accession>A0ABR1RLE9</accession>
<gene>
    <name evidence="10" type="ORF">PG991_008510</name>
</gene>
<proteinExistence type="predicted"/>
<dbReference type="InterPro" id="IPR007219">
    <property type="entry name" value="XnlR_reg_dom"/>
</dbReference>
<keyword evidence="5" id="KW-0238">DNA-binding</keyword>
<comment type="caution">
    <text evidence="10">The sequence shown here is derived from an EMBL/GenBank/DDBJ whole genome shotgun (WGS) entry which is preliminary data.</text>
</comment>
<evidence type="ECO:0000313" key="10">
    <source>
        <dbReference type="EMBL" id="KAK8015622.1"/>
    </source>
</evidence>
<keyword evidence="4" id="KW-0805">Transcription regulation</keyword>
<dbReference type="CDD" id="cd12148">
    <property type="entry name" value="fungal_TF_MHR"/>
    <property type="match status" value="1"/>
</dbReference>
<evidence type="ECO:0000256" key="6">
    <source>
        <dbReference type="ARBA" id="ARBA00023163"/>
    </source>
</evidence>
<name>A0ABR1RLE9_9PEZI</name>
<evidence type="ECO:0000256" key="5">
    <source>
        <dbReference type="ARBA" id="ARBA00023125"/>
    </source>
</evidence>
<organism evidence="10 11">
    <name type="scientific">Apiospora marii</name>
    <dbReference type="NCBI Taxonomy" id="335849"/>
    <lineage>
        <taxon>Eukaryota</taxon>
        <taxon>Fungi</taxon>
        <taxon>Dikarya</taxon>
        <taxon>Ascomycota</taxon>
        <taxon>Pezizomycotina</taxon>
        <taxon>Sordariomycetes</taxon>
        <taxon>Xylariomycetidae</taxon>
        <taxon>Amphisphaeriales</taxon>
        <taxon>Apiosporaceae</taxon>
        <taxon>Apiospora</taxon>
    </lineage>
</organism>
<dbReference type="PANTHER" id="PTHR47782:SF12">
    <property type="entry name" value="ZN(II)2CYS6 TRANSCRIPTION FACTOR (EUROFUNG)"/>
    <property type="match status" value="1"/>
</dbReference>
<dbReference type="SMART" id="SM00906">
    <property type="entry name" value="Fungal_trans"/>
    <property type="match status" value="1"/>
</dbReference>